<evidence type="ECO:0000313" key="5">
    <source>
        <dbReference type="Proteomes" id="UP000261420"/>
    </source>
</evidence>
<evidence type="ECO:0000259" key="3">
    <source>
        <dbReference type="PROSITE" id="PS50097"/>
    </source>
</evidence>
<dbReference type="PANTHER" id="PTHR45632:SF26">
    <property type="entry name" value="BTB DOMAIN-CONTAINING PROTEIN"/>
    <property type="match status" value="1"/>
</dbReference>
<dbReference type="STRING" id="41447.ENSSDUP00000028625"/>
<dbReference type="Pfam" id="PF24681">
    <property type="entry name" value="Kelch_KLHDC2_KLHL20_DRC7"/>
    <property type="match status" value="1"/>
</dbReference>
<reference evidence="4" key="2">
    <citation type="submission" date="2025-09" db="UniProtKB">
        <authorList>
            <consortium name="Ensembl"/>
        </authorList>
    </citation>
    <scope>IDENTIFICATION</scope>
</reference>
<reference evidence="4" key="1">
    <citation type="submission" date="2025-08" db="UniProtKB">
        <authorList>
            <consortium name="Ensembl"/>
        </authorList>
    </citation>
    <scope>IDENTIFICATION</scope>
</reference>
<protein>
    <submittedName>
        <fullName evidence="4">Kelch like family member 10</fullName>
    </submittedName>
</protein>
<dbReference type="Gene3D" id="1.25.40.420">
    <property type="match status" value="1"/>
</dbReference>
<dbReference type="AlphaFoldDB" id="A0A3B4VFJ4"/>
<evidence type="ECO:0000313" key="4">
    <source>
        <dbReference type="Ensembl" id="ENSSDUP00000028625.1"/>
    </source>
</evidence>
<proteinExistence type="predicted"/>
<dbReference type="Gene3D" id="2.120.10.80">
    <property type="entry name" value="Kelch-type beta propeller"/>
    <property type="match status" value="1"/>
</dbReference>
<organism evidence="4 5">
    <name type="scientific">Seriola dumerili</name>
    <name type="common">Greater amberjack</name>
    <name type="synonym">Caranx dumerili</name>
    <dbReference type="NCBI Taxonomy" id="41447"/>
    <lineage>
        <taxon>Eukaryota</taxon>
        <taxon>Metazoa</taxon>
        <taxon>Chordata</taxon>
        <taxon>Craniata</taxon>
        <taxon>Vertebrata</taxon>
        <taxon>Euteleostomi</taxon>
        <taxon>Actinopterygii</taxon>
        <taxon>Neopterygii</taxon>
        <taxon>Teleostei</taxon>
        <taxon>Neoteleostei</taxon>
        <taxon>Acanthomorphata</taxon>
        <taxon>Carangaria</taxon>
        <taxon>Carangiformes</taxon>
        <taxon>Carangidae</taxon>
        <taxon>Seriola</taxon>
    </lineage>
</organism>
<dbReference type="PROSITE" id="PS50097">
    <property type="entry name" value="BTB"/>
    <property type="match status" value="1"/>
</dbReference>
<dbReference type="SUPFAM" id="SSF117281">
    <property type="entry name" value="Kelch motif"/>
    <property type="match status" value="1"/>
</dbReference>
<dbReference type="InterPro" id="IPR006652">
    <property type="entry name" value="Kelch_1"/>
</dbReference>
<keyword evidence="1" id="KW-0880">Kelch repeat</keyword>
<dbReference type="SMART" id="SM00612">
    <property type="entry name" value="Kelch"/>
    <property type="match status" value="6"/>
</dbReference>
<dbReference type="Gene3D" id="3.30.710.10">
    <property type="entry name" value="Potassium Channel Kv1.1, Chain A"/>
    <property type="match status" value="1"/>
</dbReference>
<dbReference type="InterPro" id="IPR017096">
    <property type="entry name" value="BTB-kelch_protein"/>
</dbReference>
<dbReference type="InterPro" id="IPR015915">
    <property type="entry name" value="Kelch-typ_b-propeller"/>
</dbReference>
<keyword evidence="5" id="KW-1185">Reference proteome</keyword>
<name>A0A3B4VFJ4_SERDU</name>
<feature type="domain" description="BTB" evidence="3">
    <location>
        <begin position="43"/>
        <end position="110"/>
    </location>
</feature>
<dbReference type="FunFam" id="1.25.40.420:FF:000001">
    <property type="entry name" value="Kelch-like family member 12"/>
    <property type="match status" value="1"/>
</dbReference>
<evidence type="ECO:0000256" key="2">
    <source>
        <dbReference type="ARBA" id="ARBA00022737"/>
    </source>
</evidence>
<dbReference type="InterPro" id="IPR000210">
    <property type="entry name" value="BTB/POZ_dom"/>
</dbReference>
<dbReference type="PANTHER" id="PTHR45632">
    <property type="entry name" value="LD33804P"/>
    <property type="match status" value="1"/>
</dbReference>
<dbReference type="SMART" id="SM00875">
    <property type="entry name" value="BACK"/>
    <property type="match status" value="1"/>
</dbReference>
<dbReference type="SMART" id="SM00225">
    <property type="entry name" value="BTB"/>
    <property type="match status" value="1"/>
</dbReference>
<dbReference type="SUPFAM" id="SSF54695">
    <property type="entry name" value="POZ domain"/>
    <property type="match status" value="1"/>
</dbReference>
<dbReference type="Proteomes" id="UP000261420">
    <property type="component" value="Unplaced"/>
</dbReference>
<dbReference type="Pfam" id="PF01344">
    <property type="entry name" value="Kelch_1"/>
    <property type="match status" value="2"/>
</dbReference>
<dbReference type="InterPro" id="IPR011705">
    <property type="entry name" value="BACK"/>
</dbReference>
<dbReference type="GeneTree" id="ENSGT00940000154664"/>
<dbReference type="CDD" id="cd18450">
    <property type="entry name" value="BACK_KLHL10"/>
    <property type="match status" value="1"/>
</dbReference>
<evidence type="ECO:0000256" key="1">
    <source>
        <dbReference type="ARBA" id="ARBA00022441"/>
    </source>
</evidence>
<dbReference type="OMA" id="CFFLEDQ"/>
<sequence length="600" mass="67606">MSEQERASVAAFHLNYQRNEMEKRMSDKASAILTEFRLEEKLCDVVIKVDDTEFSAHKIILCSCSRYFCTLFTGAWTTSRKQMYTIPGVSPEMMQLIVDYAYTHSVPVTEENVVEVLAAADQLLVPGIVQACCFFLEDQLCQRNCIGIWRLVNFYNCPELKHKVFLYILRHFEEIVCVSQELLELSVQELVAIIENDHLNVKEENTVFETVLRWINHLPEQRQSLISVLLPKVRLGLMTLAYLQNTVMANAAVTSSVECVPIIDEAVTACILFRANRPSKSDYRNLLTRPRLPPDILLATGGNDFNCTMTNLEAYDARTNSWVTVKVEISRSHHGAAVLNSFVYLIGGCHRDTYLNTVQRFDFVTCTLHQVASMNYCRCYVSVVVQSGCIYAMGGFSGHTYYNTVECYKPETNQWTITAPMCQKRCGASAATLNDKVYICGGFNGHCSLSTAECYNPDTNLWTLIAPMRTCRSGLGVVAFRDNIYAVGGTCSGSYHMRSVEAYNPQTNRWSPMPSMNTNRSYFGIEVVNDQLFVVGGHKSCTLSTVERYNADTCMWYSDSNIKRYRNGLSCCVLHGLPSVVEKLFPRGPLTPANVEEAQS</sequence>
<dbReference type="Pfam" id="PF00651">
    <property type="entry name" value="BTB"/>
    <property type="match status" value="1"/>
</dbReference>
<keyword evidence="2" id="KW-0677">Repeat</keyword>
<dbReference type="Pfam" id="PF07707">
    <property type="entry name" value="BACK"/>
    <property type="match status" value="1"/>
</dbReference>
<dbReference type="InterPro" id="IPR011333">
    <property type="entry name" value="SKP1/BTB/POZ_sf"/>
</dbReference>
<dbReference type="Ensembl" id="ENSSDUT00000029118.1">
    <property type="protein sequence ID" value="ENSSDUP00000028625.1"/>
    <property type="gene ID" value="ENSSDUG00000020663.1"/>
</dbReference>
<dbReference type="PIRSF" id="PIRSF037037">
    <property type="entry name" value="Kelch-like_protein_gigaxonin"/>
    <property type="match status" value="1"/>
</dbReference>
<accession>A0A3B4VFJ4</accession>